<dbReference type="EMBL" id="BAEQ01000028">
    <property type="protein sequence ID" value="GAC28628.1"/>
    <property type="molecule type" value="Genomic_DNA"/>
</dbReference>
<gene>
    <name evidence="1" type="ORF">GPAL_1765</name>
</gene>
<evidence type="ECO:0000313" key="1">
    <source>
        <dbReference type="EMBL" id="GAC28628.1"/>
    </source>
</evidence>
<evidence type="ECO:0000313" key="2">
    <source>
        <dbReference type="Proteomes" id="UP000006251"/>
    </source>
</evidence>
<organism evidence="1 2">
    <name type="scientific">Brumicola pallidula DSM 14239 = ACAM 615</name>
    <dbReference type="NCBI Taxonomy" id="1121922"/>
    <lineage>
        <taxon>Bacteria</taxon>
        <taxon>Pseudomonadati</taxon>
        <taxon>Pseudomonadota</taxon>
        <taxon>Gammaproteobacteria</taxon>
        <taxon>Alteromonadales</taxon>
        <taxon>Alteromonadaceae</taxon>
        <taxon>Brumicola</taxon>
    </lineage>
</organism>
<accession>K6ZIA9</accession>
<evidence type="ECO:0008006" key="3">
    <source>
        <dbReference type="Google" id="ProtNLM"/>
    </source>
</evidence>
<dbReference type="Gene3D" id="3.40.50.720">
    <property type="entry name" value="NAD(P)-binding Rossmann-like Domain"/>
    <property type="match status" value="1"/>
</dbReference>
<dbReference type="SUPFAM" id="SSF51735">
    <property type="entry name" value="NAD(P)-binding Rossmann-fold domains"/>
    <property type="match status" value="1"/>
</dbReference>
<protein>
    <recommendedName>
        <fullName evidence="3">Pyrroline-5-carboxylate reductase catalytic N-terminal domain-containing protein</fullName>
    </recommendedName>
</protein>
<reference evidence="2" key="1">
    <citation type="journal article" date="2014" name="Environ. Microbiol.">
        <title>Comparative genomics of the marine bacterial genus Glaciecola reveals the high degree of genomic diversity and genomic characteristic for cold adaptation.</title>
        <authorList>
            <person name="Qin Q.L."/>
            <person name="Xie B.B."/>
            <person name="Yu Y."/>
            <person name="Shu Y.L."/>
            <person name="Rong J.C."/>
            <person name="Zhang Y.J."/>
            <person name="Zhao D.L."/>
            <person name="Chen X.L."/>
            <person name="Zhang X.Y."/>
            <person name="Chen B."/>
            <person name="Zhou B.C."/>
            <person name="Zhang Y.Z."/>
        </authorList>
    </citation>
    <scope>NUCLEOTIDE SEQUENCE [LARGE SCALE GENOMIC DNA]</scope>
    <source>
        <strain evidence="2">ACAM 615</strain>
    </source>
</reference>
<comment type="caution">
    <text evidence="1">The sequence shown here is derived from an EMBL/GenBank/DDBJ whole genome shotgun (WGS) entry which is preliminary data.</text>
</comment>
<proteinExistence type="predicted"/>
<sequence length="44" mass="4777">MFEKQKNILVMGASKPGNMGQIIANAFIDQGNNVIISGRSNQKL</sequence>
<name>K6ZIA9_9ALTE</name>
<dbReference type="AlphaFoldDB" id="K6ZIA9"/>
<keyword evidence="2" id="KW-1185">Reference proteome</keyword>
<dbReference type="InterPro" id="IPR036291">
    <property type="entry name" value="NAD(P)-bd_dom_sf"/>
</dbReference>
<dbReference type="Proteomes" id="UP000006251">
    <property type="component" value="Unassembled WGS sequence"/>
</dbReference>